<evidence type="ECO:0000313" key="2">
    <source>
        <dbReference type="EMBL" id="RDH43543.1"/>
    </source>
</evidence>
<dbReference type="Proteomes" id="UP000257039">
    <property type="component" value="Unassembled WGS sequence"/>
</dbReference>
<reference evidence="2 3" key="1">
    <citation type="submission" date="2017-04" db="EMBL/GenBank/DDBJ databases">
        <title>Draft genome sequence of Zooshikella ganghwensis VG4 isolated from Red Sea sediments.</title>
        <authorList>
            <person name="Rehman Z."/>
            <person name="Alam I."/>
            <person name="Kamau A."/>
            <person name="Bajic V."/>
            <person name="Leiknes T."/>
        </authorList>
    </citation>
    <scope>NUCLEOTIDE SEQUENCE [LARGE SCALE GENOMIC DNA]</scope>
    <source>
        <strain evidence="2 3">VG4</strain>
    </source>
</reference>
<evidence type="ECO:0000256" key="1">
    <source>
        <dbReference type="SAM" id="Phobius"/>
    </source>
</evidence>
<feature type="transmembrane region" description="Helical" evidence="1">
    <location>
        <begin position="9"/>
        <end position="33"/>
    </location>
</feature>
<protein>
    <submittedName>
        <fullName evidence="2">Uncharacterized protein</fullName>
    </submittedName>
</protein>
<organism evidence="2 3">
    <name type="scientific">Zooshikella ganghwensis</name>
    <dbReference type="NCBI Taxonomy" id="202772"/>
    <lineage>
        <taxon>Bacteria</taxon>
        <taxon>Pseudomonadati</taxon>
        <taxon>Pseudomonadota</taxon>
        <taxon>Gammaproteobacteria</taxon>
        <taxon>Oceanospirillales</taxon>
        <taxon>Zooshikellaceae</taxon>
        <taxon>Zooshikella</taxon>
    </lineage>
</organism>
<dbReference type="EMBL" id="NDXW01000001">
    <property type="protein sequence ID" value="RDH43543.1"/>
    <property type="molecule type" value="Genomic_DNA"/>
</dbReference>
<keyword evidence="1" id="KW-1133">Transmembrane helix</keyword>
<dbReference type="AlphaFoldDB" id="A0A4P9VJW9"/>
<comment type="caution">
    <text evidence="2">The sequence shown here is derived from an EMBL/GenBank/DDBJ whole genome shotgun (WGS) entry which is preliminary data.</text>
</comment>
<accession>A0A4P9VJW9</accession>
<evidence type="ECO:0000313" key="3">
    <source>
        <dbReference type="Proteomes" id="UP000257039"/>
    </source>
</evidence>
<dbReference type="RefSeq" id="WP_094786857.1">
    <property type="nucleotide sequence ID" value="NZ_JAEVHG010000031.1"/>
</dbReference>
<keyword evidence="1" id="KW-0472">Membrane</keyword>
<proteinExistence type="predicted"/>
<keyword evidence="3" id="KW-1185">Reference proteome</keyword>
<sequence length="63" mass="7190">MSTSKKKILLIVMSLFIGTIALIMLAMTGFIYWTFDFHPDALQIDTCLDAGGAWNYQLHQCKY</sequence>
<gene>
    <name evidence="2" type="ORF">B9G39_08860</name>
</gene>
<keyword evidence="1" id="KW-0812">Transmembrane</keyword>
<name>A0A4P9VJW9_9GAMM</name>